<evidence type="ECO:0000313" key="1">
    <source>
        <dbReference type="EMBL" id="KAI5668254.1"/>
    </source>
</evidence>
<sequence>MFSSQISSERSGAQQATEVLGQEFLDQIFPEGHMFMFYLFRLEPSVEFLFVLLLPRGMQMPYSAAVDLVAELGTSQMAHPSHRWTYRESTLVDEPSRTMSSSSSSYSLREIVPEKEPIPVIDLSDNESVERPEIAPVPPGIGLRISIEEDPSEPTSDSEMMPEPEGVAPADIEALSTFTAGGSPLSVSPICGYCLWREQWAGAASQQVVVLREEISRMDALFYAARQARLIDTDKNKTRQFVKGFRIELQRALAPLPPMGFAAAVEAATRTELADQAVIQRKTTIGSAATPYKRPGQGPWKPRDFKRSRSEQRT</sequence>
<organism evidence="1 2">
    <name type="scientific">Catharanthus roseus</name>
    <name type="common">Madagascar periwinkle</name>
    <name type="synonym">Vinca rosea</name>
    <dbReference type="NCBI Taxonomy" id="4058"/>
    <lineage>
        <taxon>Eukaryota</taxon>
        <taxon>Viridiplantae</taxon>
        <taxon>Streptophyta</taxon>
        <taxon>Embryophyta</taxon>
        <taxon>Tracheophyta</taxon>
        <taxon>Spermatophyta</taxon>
        <taxon>Magnoliopsida</taxon>
        <taxon>eudicotyledons</taxon>
        <taxon>Gunneridae</taxon>
        <taxon>Pentapetalae</taxon>
        <taxon>asterids</taxon>
        <taxon>lamiids</taxon>
        <taxon>Gentianales</taxon>
        <taxon>Apocynaceae</taxon>
        <taxon>Rauvolfioideae</taxon>
        <taxon>Vinceae</taxon>
        <taxon>Catharanthinae</taxon>
        <taxon>Catharanthus</taxon>
    </lineage>
</organism>
<accession>A0ACC0B6I0</accession>
<protein>
    <submittedName>
        <fullName evidence="1">Uncharacterized protein</fullName>
    </submittedName>
</protein>
<dbReference type="Proteomes" id="UP001060085">
    <property type="component" value="Linkage Group LG04"/>
</dbReference>
<evidence type="ECO:0000313" key="2">
    <source>
        <dbReference type="Proteomes" id="UP001060085"/>
    </source>
</evidence>
<reference evidence="2" key="1">
    <citation type="journal article" date="2023" name="Nat. Plants">
        <title>Single-cell RNA sequencing provides a high-resolution roadmap for understanding the multicellular compartmentation of specialized metabolism.</title>
        <authorList>
            <person name="Sun S."/>
            <person name="Shen X."/>
            <person name="Li Y."/>
            <person name="Li Y."/>
            <person name="Wang S."/>
            <person name="Li R."/>
            <person name="Zhang H."/>
            <person name="Shen G."/>
            <person name="Guo B."/>
            <person name="Wei J."/>
            <person name="Xu J."/>
            <person name="St-Pierre B."/>
            <person name="Chen S."/>
            <person name="Sun C."/>
        </authorList>
    </citation>
    <scope>NUCLEOTIDE SEQUENCE [LARGE SCALE GENOMIC DNA]</scope>
</reference>
<keyword evidence="2" id="KW-1185">Reference proteome</keyword>
<comment type="caution">
    <text evidence="1">The sequence shown here is derived from an EMBL/GenBank/DDBJ whole genome shotgun (WGS) entry which is preliminary data.</text>
</comment>
<name>A0ACC0B6I0_CATRO</name>
<dbReference type="EMBL" id="CM044704">
    <property type="protein sequence ID" value="KAI5668254.1"/>
    <property type="molecule type" value="Genomic_DNA"/>
</dbReference>
<gene>
    <name evidence="1" type="ORF">M9H77_18107</name>
</gene>
<proteinExistence type="predicted"/>